<name>A0AB37GS58_BACLI</name>
<dbReference type="InterPro" id="IPR027393">
    <property type="entry name" value="Virus_scaffolding_prot_C"/>
</dbReference>
<dbReference type="SMART" id="SM00914">
    <property type="entry name" value="IDEAL"/>
    <property type="match status" value="1"/>
</dbReference>
<dbReference type="Pfam" id="PF08858">
    <property type="entry name" value="IDEAL"/>
    <property type="match status" value="1"/>
</dbReference>
<evidence type="ECO:0000259" key="1">
    <source>
        <dbReference type="SMART" id="SM00914"/>
    </source>
</evidence>
<gene>
    <name evidence="2" type="ORF">I6G80_19665</name>
</gene>
<accession>A0AB37GS58</accession>
<proteinExistence type="predicted"/>
<dbReference type="RefSeq" id="WP_080576846.1">
    <property type="nucleotide sequence ID" value="NZ_CP035228.1"/>
</dbReference>
<dbReference type="AlphaFoldDB" id="A0AB37GS58"/>
<dbReference type="EMBL" id="CP065647">
    <property type="protein sequence ID" value="QPR75081.1"/>
    <property type="molecule type" value="Genomic_DNA"/>
</dbReference>
<sequence length="96" mass="11229">MGDWVSFSLCINFEYQEITGCIIRINNHSRQAAVQTKNGQTYLKSFYTLKKIPARTAPKYTQDDLRALIDIALDVKDRKWFEELTSELRRIQEVEG</sequence>
<evidence type="ECO:0000313" key="2">
    <source>
        <dbReference type="EMBL" id="QPR75081.1"/>
    </source>
</evidence>
<dbReference type="InterPro" id="IPR014957">
    <property type="entry name" value="IDEAL_dom"/>
</dbReference>
<protein>
    <submittedName>
        <fullName evidence="2">IDEAL domain-containing protein</fullName>
    </submittedName>
</protein>
<feature type="domain" description="IDEAL" evidence="1">
    <location>
        <begin position="51"/>
        <end position="88"/>
    </location>
</feature>
<dbReference type="Gene3D" id="4.10.810.10">
    <property type="entry name" value="Virus Scaffolding Protein, Chain A"/>
    <property type="match status" value="1"/>
</dbReference>
<organism evidence="2 3">
    <name type="scientific">Bacillus licheniformis</name>
    <dbReference type="NCBI Taxonomy" id="1402"/>
    <lineage>
        <taxon>Bacteria</taxon>
        <taxon>Bacillati</taxon>
        <taxon>Bacillota</taxon>
        <taxon>Bacilli</taxon>
        <taxon>Bacillales</taxon>
        <taxon>Bacillaceae</taxon>
        <taxon>Bacillus</taxon>
    </lineage>
</organism>
<reference evidence="2 3" key="1">
    <citation type="submission" date="2020-12" db="EMBL/GenBank/DDBJ databases">
        <title>FDA dAtabase for Regulatory Grade micrObial Sequences (FDA-ARGOS): Supporting development and validation of Infectious Disease Dx tests.</title>
        <authorList>
            <person name="Nelson B."/>
            <person name="Plummer A."/>
            <person name="Tallon L."/>
            <person name="Sadzewicz L."/>
            <person name="Zhao X."/>
            <person name="Boylan J."/>
            <person name="Ott S."/>
            <person name="Bowen H."/>
            <person name="Vavikolanu K."/>
            <person name="Mehta A."/>
            <person name="Aluvathingal J."/>
            <person name="Nadendla S."/>
            <person name="Myers T."/>
            <person name="Yan Y."/>
            <person name="Sichtig H."/>
        </authorList>
    </citation>
    <scope>NUCLEOTIDE SEQUENCE [LARGE SCALE GENOMIC DNA]</scope>
    <source>
        <strain evidence="2 3">FDAARGOS_923</strain>
    </source>
</reference>
<evidence type="ECO:0000313" key="3">
    <source>
        <dbReference type="Proteomes" id="UP000595038"/>
    </source>
</evidence>
<dbReference type="Proteomes" id="UP000595038">
    <property type="component" value="Chromosome"/>
</dbReference>